<dbReference type="RefSeq" id="WP_177165318.1">
    <property type="nucleotide sequence ID" value="NZ_FNQK01000013.1"/>
</dbReference>
<dbReference type="AlphaFoldDB" id="A0A1H4B2Y0"/>
<dbReference type="Proteomes" id="UP000198846">
    <property type="component" value="Unassembled WGS sequence"/>
</dbReference>
<dbReference type="Pfam" id="PF13489">
    <property type="entry name" value="Methyltransf_23"/>
    <property type="match status" value="1"/>
</dbReference>
<dbReference type="SUPFAM" id="SSF53335">
    <property type="entry name" value="S-adenosyl-L-methionine-dependent methyltransferases"/>
    <property type="match status" value="1"/>
</dbReference>
<accession>A0A1H4B2Y0</accession>
<dbReference type="GO" id="GO:0008168">
    <property type="term" value="F:methyltransferase activity"/>
    <property type="evidence" value="ECO:0007669"/>
    <property type="project" value="UniProtKB-KW"/>
</dbReference>
<name>A0A1H4B2Y0_BIZPA</name>
<dbReference type="STRING" id="283786.SAMN04487990_11314"/>
<keyword evidence="1" id="KW-0489">Methyltransferase</keyword>
<evidence type="ECO:0000313" key="1">
    <source>
        <dbReference type="EMBL" id="SEA42459.1"/>
    </source>
</evidence>
<dbReference type="EMBL" id="FNQK01000013">
    <property type="protein sequence ID" value="SEA42459.1"/>
    <property type="molecule type" value="Genomic_DNA"/>
</dbReference>
<dbReference type="Gene3D" id="3.40.50.150">
    <property type="entry name" value="Vaccinia Virus protein VP39"/>
    <property type="match status" value="1"/>
</dbReference>
<gene>
    <name evidence="1" type="ORF">SAMN04487990_11314</name>
</gene>
<proteinExistence type="predicted"/>
<sequence>MYNTLKQLIPKTFLKKNESKIRPLVALFYKGNTVHCNLCGFKASKFIENQRGGNLCPKCGSVARARRLWSILESSLKDRVVLHFSPALKLSECIRKAHTKEYITTDFSKEFKADKRLDILDIAEPDSYFDCVICYHILEHIENDIQAMSELFRILKPNGVCYIQTPFKDGEIYEDPSVQTESERLLHFGQSDHVRIYSVSGLIKRLEHVGFTIERLDFKSDANNVNGYAAQETILKAQKRV</sequence>
<keyword evidence="2" id="KW-1185">Reference proteome</keyword>
<reference evidence="1 2" key="1">
    <citation type="submission" date="2016-10" db="EMBL/GenBank/DDBJ databases">
        <authorList>
            <person name="de Groot N.N."/>
        </authorList>
    </citation>
    <scope>NUCLEOTIDE SEQUENCE [LARGE SCALE GENOMIC DNA]</scope>
    <source>
        <strain evidence="1 2">DSM 23842</strain>
    </source>
</reference>
<evidence type="ECO:0000313" key="2">
    <source>
        <dbReference type="Proteomes" id="UP000198846"/>
    </source>
</evidence>
<protein>
    <submittedName>
        <fullName evidence="1">Methyltransferase domain-containing protein</fullName>
    </submittedName>
</protein>
<keyword evidence="1" id="KW-0808">Transferase</keyword>
<organism evidence="1 2">
    <name type="scientific">Bizionia paragorgiae</name>
    <dbReference type="NCBI Taxonomy" id="283786"/>
    <lineage>
        <taxon>Bacteria</taxon>
        <taxon>Pseudomonadati</taxon>
        <taxon>Bacteroidota</taxon>
        <taxon>Flavobacteriia</taxon>
        <taxon>Flavobacteriales</taxon>
        <taxon>Flavobacteriaceae</taxon>
        <taxon>Bizionia</taxon>
    </lineage>
</organism>
<dbReference type="GO" id="GO:0032259">
    <property type="term" value="P:methylation"/>
    <property type="evidence" value="ECO:0007669"/>
    <property type="project" value="UniProtKB-KW"/>
</dbReference>
<dbReference type="InterPro" id="IPR029063">
    <property type="entry name" value="SAM-dependent_MTases_sf"/>
</dbReference>